<name>A0ABP8S294_9PSEU</name>
<keyword evidence="2" id="KW-0472">Membrane</keyword>
<accession>A0ABP8S294</accession>
<dbReference type="InterPro" id="IPR055568">
    <property type="entry name" value="DUF7144"/>
</dbReference>
<gene>
    <name evidence="4" type="ORF">GCM10023175_57960</name>
</gene>
<feature type="transmembrane region" description="Helical" evidence="2">
    <location>
        <begin position="95"/>
        <end position="114"/>
    </location>
</feature>
<protein>
    <recommendedName>
        <fullName evidence="3">DUF7144 domain-containing protein</fullName>
    </recommendedName>
</protein>
<feature type="domain" description="DUF7144" evidence="3">
    <location>
        <begin position="28"/>
        <end position="140"/>
    </location>
</feature>
<evidence type="ECO:0000259" key="3">
    <source>
        <dbReference type="Pfam" id="PF23636"/>
    </source>
</evidence>
<feature type="transmembrane region" description="Helical" evidence="2">
    <location>
        <begin position="71"/>
        <end position="90"/>
    </location>
</feature>
<dbReference type="Proteomes" id="UP001501598">
    <property type="component" value="Unassembled WGS sequence"/>
</dbReference>
<feature type="region of interest" description="Disordered" evidence="1">
    <location>
        <begin position="1"/>
        <end position="20"/>
    </location>
</feature>
<keyword evidence="2" id="KW-0812">Transmembrane</keyword>
<dbReference type="EMBL" id="BAABGT010000097">
    <property type="protein sequence ID" value="GAA4556246.1"/>
    <property type="molecule type" value="Genomic_DNA"/>
</dbReference>
<dbReference type="RefSeq" id="WP_345425542.1">
    <property type="nucleotide sequence ID" value="NZ_BAABGT010000097.1"/>
</dbReference>
<evidence type="ECO:0000313" key="4">
    <source>
        <dbReference type="EMBL" id="GAA4556246.1"/>
    </source>
</evidence>
<sequence>MSDTSTRPPGGTSPSTRPTSTGWSTGFTAFAGAVLLVTGICQVLLGIAALIRDTLYITTPQYIYAFDVTTWGWVHLIVGAAVALTGIGVLQGQTWARVVGIVLASLSIIANFMFMPYYPVWSLVVIALDIVVIAALVREQQAGA</sequence>
<dbReference type="Pfam" id="PF23636">
    <property type="entry name" value="DUF7144"/>
    <property type="match status" value="1"/>
</dbReference>
<comment type="caution">
    <text evidence="4">The sequence shown here is derived from an EMBL/GenBank/DDBJ whole genome shotgun (WGS) entry which is preliminary data.</text>
</comment>
<keyword evidence="5" id="KW-1185">Reference proteome</keyword>
<keyword evidence="2" id="KW-1133">Transmembrane helix</keyword>
<evidence type="ECO:0000256" key="2">
    <source>
        <dbReference type="SAM" id="Phobius"/>
    </source>
</evidence>
<feature type="transmembrane region" description="Helical" evidence="2">
    <location>
        <begin position="120"/>
        <end position="137"/>
    </location>
</feature>
<organism evidence="4 5">
    <name type="scientific">Pseudonocardia xishanensis</name>
    <dbReference type="NCBI Taxonomy" id="630995"/>
    <lineage>
        <taxon>Bacteria</taxon>
        <taxon>Bacillati</taxon>
        <taxon>Actinomycetota</taxon>
        <taxon>Actinomycetes</taxon>
        <taxon>Pseudonocardiales</taxon>
        <taxon>Pseudonocardiaceae</taxon>
        <taxon>Pseudonocardia</taxon>
    </lineage>
</organism>
<proteinExistence type="predicted"/>
<reference evidence="5" key="1">
    <citation type="journal article" date="2019" name="Int. J. Syst. Evol. Microbiol.">
        <title>The Global Catalogue of Microorganisms (GCM) 10K type strain sequencing project: providing services to taxonomists for standard genome sequencing and annotation.</title>
        <authorList>
            <consortium name="The Broad Institute Genomics Platform"/>
            <consortium name="The Broad Institute Genome Sequencing Center for Infectious Disease"/>
            <person name="Wu L."/>
            <person name="Ma J."/>
        </authorList>
    </citation>
    <scope>NUCLEOTIDE SEQUENCE [LARGE SCALE GENOMIC DNA]</scope>
    <source>
        <strain evidence="5">JCM 17906</strain>
    </source>
</reference>
<evidence type="ECO:0000313" key="5">
    <source>
        <dbReference type="Proteomes" id="UP001501598"/>
    </source>
</evidence>
<evidence type="ECO:0000256" key="1">
    <source>
        <dbReference type="SAM" id="MobiDB-lite"/>
    </source>
</evidence>
<feature type="transmembrane region" description="Helical" evidence="2">
    <location>
        <begin position="27"/>
        <end position="51"/>
    </location>
</feature>